<reference evidence="4" key="1">
    <citation type="submission" date="2021-01" db="EMBL/GenBank/DDBJ databases">
        <authorList>
            <person name="Corre E."/>
            <person name="Pelletier E."/>
            <person name="Niang G."/>
            <person name="Scheremetjew M."/>
            <person name="Finn R."/>
            <person name="Kale V."/>
            <person name="Holt S."/>
            <person name="Cochrane G."/>
            <person name="Meng A."/>
            <person name="Brown T."/>
            <person name="Cohen L."/>
        </authorList>
    </citation>
    <scope>NUCLEOTIDE SEQUENCE</scope>
    <source>
        <strain evidence="4">CCMP 2712</strain>
    </source>
</reference>
<feature type="domain" description="EF-hand" evidence="3">
    <location>
        <begin position="107"/>
        <end position="142"/>
    </location>
</feature>
<name>A0A7S4N9M5_GUITH</name>
<evidence type="ECO:0000259" key="3">
    <source>
        <dbReference type="PROSITE" id="PS50222"/>
    </source>
</evidence>
<dbReference type="EMBL" id="HBKN01009571">
    <property type="protein sequence ID" value="CAE2273817.1"/>
    <property type="molecule type" value="Transcribed_RNA"/>
</dbReference>
<dbReference type="PROSITE" id="PS00018">
    <property type="entry name" value="EF_HAND_1"/>
    <property type="match status" value="1"/>
</dbReference>
<evidence type="ECO:0000313" key="4">
    <source>
        <dbReference type="EMBL" id="CAE2273817.1"/>
    </source>
</evidence>
<evidence type="ECO:0000256" key="1">
    <source>
        <dbReference type="ARBA" id="ARBA00022837"/>
    </source>
</evidence>
<dbReference type="AlphaFoldDB" id="A0A7S4N9M5"/>
<protein>
    <recommendedName>
        <fullName evidence="3">EF-hand domain-containing protein</fullName>
    </recommendedName>
</protein>
<gene>
    <name evidence="4" type="ORF">GTHE00462_LOCUS7538</name>
</gene>
<dbReference type="PROSITE" id="PS50222">
    <property type="entry name" value="EF_HAND_2"/>
    <property type="match status" value="1"/>
</dbReference>
<organism evidence="4">
    <name type="scientific">Guillardia theta</name>
    <name type="common">Cryptophyte</name>
    <name type="synonym">Cryptomonas phi</name>
    <dbReference type="NCBI Taxonomy" id="55529"/>
    <lineage>
        <taxon>Eukaryota</taxon>
        <taxon>Cryptophyceae</taxon>
        <taxon>Pyrenomonadales</taxon>
        <taxon>Geminigeraceae</taxon>
        <taxon>Guillardia</taxon>
    </lineage>
</organism>
<feature type="region of interest" description="Disordered" evidence="2">
    <location>
        <begin position="1"/>
        <end position="27"/>
    </location>
</feature>
<dbReference type="Gene3D" id="1.10.238.10">
    <property type="entry name" value="EF-hand"/>
    <property type="match status" value="1"/>
</dbReference>
<dbReference type="InterPro" id="IPR011992">
    <property type="entry name" value="EF-hand-dom_pair"/>
</dbReference>
<dbReference type="GO" id="GO:0005509">
    <property type="term" value="F:calcium ion binding"/>
    <property type="evidence" value="ECO:0007669"/>
    <property type="project" value="InterPro"/>
</dbReference>
<dbReference type="InterPro" id="IPR002048">
    <property type="entry name" value="EF_hand_dom"/>
</dbReference>
<sequence length="343" mass="40070">MGVILSRKKEAPPPLRSRQTSYESEVSQEVPGDLLETQVMDSLWKVKVGVENVNMRFHSMGLREFSTRLRLQPHDCYRALNTFKQCSNKKGHLMPAKFARMLGWPSERNLVLNRVISCFDNDKDGNLDLREFMIFYKMHCESVSPVDVMRYWWWLALFTDEKFLLSDKSAKFVEKDFAMIACDQSDTRSGIDNVQVPVRTVARLIRDVLSSCHGMHIRGAIEYSQFITRPAPSKIYIKVLKNIRAHSTLDLDGLLSFEDFFTLCHTEHPPFMKIFFNLFLDVHHLLLGGHVPKNPTSFDLFELRCFFDGKMGEYVDGCIQLKEKRREIRMEQELMDMQWVHES</sequence>
<dbReference type="InterPro" id="IPR018247">
    <property type="entry name" value="EF_Hand_1_Ca_BS"/>
</dbReference>
<keyword evidence="1" id="KW-0106">Calcium</keyword>
<accession>A0A7S4N9M5</accession>
<evidence type="ECO:0000256" key="2">
    <source>
        <dbReference type="SAM" id="MobiDB-lite"/>
    </source>
</evidence>
<proteinExistence type="predicted"/>
<dbReference type="SUPFAM" id="SSF47473">
    <property type="entry name" value="EF-hand"/>
    <property type="match status" value="1"/>
</dbReference>
<feature type="compositionally biased region" description="Polar residues" evidence="2">
    <location>
        <begin position="17"/>
        <end position="27"/>
    </location>
</feature>